<sequence length="231" mass="24766">MSEQQIIVYIEEAQLIAQKTNNYSLYLAKMVNNSFTAIWLAKPAKATTGQPSYQYKNTFDISSNSFMVNFTNSPIQQGDITFTSGGKNLPINTGQKTTLDEYGVFSPATNGGVSGDILINNQLLANPSEILLDSKGNSIWVNCSGGMSIGATTMTPKNQFQLWFGTAQAAGSLIAGNVSNSYVVTVNDGETKTITYNDSGVWVPGEPATRLTDDQITALHARVNKAVAMAA</sequence>
<accession>A0ABY8MU83</accession>
<evidence type="ECO:0000313" key="2">
    <source>
        <dbReference type="Proteomes" id="UP001243713"/>
    </source>
</evidence>
<evidence type="ECO:0000313" key="1">
    <source>
        <dbReference type="EMBL" id="WGK90348.1"/>
    </source>
</evidence>
<proteinExistence type="predicted"/>
<reference evidence="1 2" key="1">
    <citation type="submission" date="2022-03" db="EMBL/GenBank/DDBJ databases">
        <title>Plant growth promoting endophytes with ACC deaminase activity.</title>
        <authorList>
            <person name="Charles T."/>
            <person name="Van Dyk A."/>
            <person name="Cheng J."/>
            <person name="Heil J."/>
        </authorList>
    </citation>
    <scope>NUCLEOTIDE SEQUENCE [LARGE SCALE GENOMIC DNA]</scope>
    <source>
        <strain evidence="1 2">8R6</strain>
    </source>
</reference>
<organism evidence="1 2">
    <name type="scientific">Pseudomonas migulae</name>
    <dbReference type="NCBI Taxonomy" id="78543"/>
    <lineage>
        <taxon>Bacteria</taxon>
        <taxon>Pseudomonadati</taxon>
        <taxon>Pseudomonadota</taxon>
        <taxon>Gammaproteobacteria</taxon>
        <taxon>Pseudomonadales</taxon>
        <taxon>Pseudomonadaceae</taxon>
        <taxon>Pseudomonas</taxon>
    </lineage>
</organism>
<gene>
    <name evidence="1" type="ORF">MOQ58_28220</name>
</gene>
<dbReference type="RefSeq" id="WP_008040705.1">
    <property type="nucleotide sequence ID" value="NZ_CP093428.1"/>
</dbReference>
<dbReference type="EMBL" id="CP093428">
    <property type="protein sequence ID" value="WGK90348.1"/>
    <property type="molecule type" value="Genomic_DNA"/>
</dbReference>
<keyword evidence="2" id="KW-1185">Reference proteome</keyword>
<dbReference type="Proteomes" id="UP001243713">
    <property type="component" value="Chromosome"/>
</dbReference>
<protein>
    <submittedName>
        <fullName evidence="1">Uncharacterized protein</fullName>
    </submittedName>
</protein>
<name>A0ABY8MU83_9PSED</name>